<feature type="binding site" evidence="9">
    <location>
        <position position="64"/>
    </location>
    <ligand>
        <name>Mg(2+)</name>
        <dbReference type="ChEBI" id="CHEBI:18420"/>
        <label>1</label>
    </ligand>
</feature>
<evidence type="ECO:0000256" key="7">
    <source>
        <dbReference type="ARBA" id="ARBA00022842"/>
    </source>
</evidence>
<evidence type="ECO:0000256" key="2">
    <source>
        <dbReference type="ARBA" id="ARBA00005289"/>
    </source>
</evidence>
<evidence type="ECO:0000256" key="5">
    <source>
        <dbReference type="ARBA" id="ARBA00022723"/>
    </source>
</evidence>
<keyword evidence="6 9" id="KW-0378">Hydrolase</keyword>
<feature type="binding site" evidence="9">
    <location>
        <position position="86"/>
    </location>
    <ligand>
        <name>Mg(2+)</name>
        <dbReference type="ChEBI" id="CHEBI:18420"/>
        <label>2</label>
    </ligand>
</feature>
<protein>
    <recommendedName>
        <fullName evidence="9">3'(2'),5'-bisphosphate nucleotidase CysQ</fullName>
        <ecNumber evidence="9">3.1.3.7</ecNumber>
    </recommendedName>
    <alternativeName>
        <fullName evidence="9">3'(2'),5-bisphosphonucleoside 3'(2')-phosphohydrolase</fullName>
    </alternativeName>
    <alternativeName>
        <fullName evidence="9">3'-phosphoadenosine 5'-phosphate phosphatase</fullName>
        <shortName evidence="9">PAP phosphatase</shortName>
    </alternativeName>
</protein>
<dbReference type="CDD" id="cd01638">
    <property type="entry name" value="CysQ"/>
    <property type="match status" value="1"/>
</dbReference>
<sequence length="256" mass="29184">MVQKISGIARIAGSEIMKIYNGNLKLSIFKKFDMSPVTCADLLSHNIIIGALRRLTPDVPILSEEDSTNWKECRDKHCYWLIDPLDGTKEFLSRNGEFTVNIALIEHGAPTMGVVYLPIYDVLYAADNGTAWKIDKKGNCINISVRVSHSPIIVMSRSHDSYNQHKIYNYFKKFKDYKIFYIGSSFKFCLIAEGYAQFYPRFSHTKIWDTAAGHVIAEMAGAVINDWNGNPLHYKNLRQSFLNPGFHVSLRSSYII</sequence>
<dbReference type="HAMAP" id="MF_02095">
    <property type="entry name" value="CysQ"/>
    <property type="match status" value="1"/>
</dbReference>
<evidence type="ECO:0000256" key="4">
    <source>
        <dbReference type="ARBA" id="ARBA00022519"/>
    </source>
</evidence>
<feature type="binding site" evidence="9">
    <location>
        <position position="209"/>
    </location>
    <ligand>
        <name>Mg(2+)</name>
        <dbReference type="ChEBI" id="CHEBI:18420"/>
        <label>2</label>
    </ligand>
</feature>
<feature type="binding site" evidence="9">
    <location>
        <position position="83"/>
    </location>
    <ligand>
        <name>Mg(2+)</name>
        <dbReference type="ChEBI" id="CHEBI:18420"/>
        <label>2</label>
    </ligand>
</feature>
<comment type="function">
    <text evidence="9">Converts adenosine-3',5'-bisphosphate (PAP) to AMP.</text>
</comment>
<keyword evidence="11" id="KW-1185">Reference proteome</keyword>
<dbReference type="RefSeq" id="WP_250223304.1">
    <property type="nucleotide sequence ID" value="NZ_CP097762.1"/>
</dbReference>
<comment type="catalytic activity">
    <reaction evidence="1 9">
        <text>adenosine 3',5'-bisphosphate + H2O = AMP + phosphate</text>
        <dbReference type="Rhea" id="RHEA:10040"/>
        <dbReference type="ChEBI" id="CHEBI:15377"/>
        <dbReference type="ChEBI" id="CHEBI:43474"/>
        <dbReference type="ChEBI" id="CHEBI:58343"/>
        <dbReference type="ChEBI" id="CHEBI:456215"/>
        <dbReference type="EC" id="3.1.3.7"/>
    </reaction>
</comment>
<dbReference type="InterPro" id="IPR006240">
    <property type="entry name" value="CysQ"/>
</dbReference>
<evidence type="ECO:0000256" key="3">
    <source>
        <dbReference type="ARBA" id="ARBA00022475"/>
    </source>
</evidence>
<feature type="binding site" evidence="9">
    <location>
        <begin position="85"/>
        <end position="88"/>
    </location>
    <ligand>
        <name>substrate</name>
    </ligand>
</feature>
<gene>
    <name evidence="9 10" type="primary">cysQ</name>
    <name evidence="10" type="ORF">M9405_00335</name>
</gene>
<dbReference type="Proteomes" id="UP001056834">
    <property type="component" value="Chromosome"/>
</dbReference>
<dbReference type="PANTHER" id="PTHR43028">
    <property type="entry name" value="3'(2'),5'-BISPHOSPHATE NUCLEOTIDASE 1"/>
    <property type="match status" value="1"/>
</dbReference>
<feature type="binding site" evidence="9">
    <location>
        <position position="209"/>
    </location>
    <ligand>
        <name>substrate</name>
    </ligand>
</feature>
<name>A0ABY4SY20_9ENTR</name>
<dbReference type="PROSITE" id="PS00629">
    <property type="entry name" value="IMP_1"/>
    <property type="match status" value="1"/>
</dbReference>
<proteinExistence type="inferred from homology"/>
<organism evidence="10 11">
    <name type="scientific">Candidatus Blochmannia ocreatus</name>
    <name type="common">nom. nud.</name>
    <dbReference type="NCBI Taxonomy" id="251538"/>
    <lineage>
        <taxon>Bacteria</taxon>
        <taxon>Pseudomonadati</taxon>
        <taxon>Pseudomonadota</taxon>
        <taxon>Gammaproteobacteria</taxon>
        <taxon>Enterobacterales</taxon>
        <taxon>Enterobacteriaceae</taxon>
        <taxon>ant endosymbionts</taxon>
        <taxon>Candidatus Blochmanniella</taxon>
    </lineage>
</organism>
<feature type="binding site" evidence="9">
    <location>
        <position position="85"/>
    </location>
    <ligand>
        <name>Mg(2+)</name>
        <dbReference type="ChEBI" id="CHEBI:18420"/>
        <label>1</label>
    </ligand>
</feature>
<dbReference type="GO" id="GO:0008441">
    <property type="term" value="F:3'(2'),5'-bisphosphate nucleotidase activity"/>
    <property type="evidence" value="ECO:0007669"/>
    <property type="project" value="UniProtKB-EC"/>
</dbReference>
<accession>A0ABY4SY20</accession>
<dbReference type="EC" id="3.1.3.7" evidence="9"/>
<evidence type="ECO:0000256" key="8">
    <source>
        <dbReference type="ARBA" id="ARBA00023136"/>
    </source>
</evidence>
<dbReference type="SUPFAM" id="SSF56655">
    <property type="entry name" value="Carbohydrate phosphatase"/>
    <property type="match status" value="1"/>
</dbReference>
<evidence type="ECO:0000256" key="6">
    <source>
        <dbReference type="ARBA" id="ARBA00022801"/>
    </source>
</evidence>
<dbReference type="InterPro" id="IPR020583">
    <property type="entry name" value="Inositol_monoP_metal-BS"/>
</dbReference>
<dbReference type="NCBIfam" id="TIGR01331">
    <property type="entry name" value="bisphos_cysQ"/>
    <property type="match status" value="1"/>
</dbReference>
<evidence type="ECO:0000313" key="10">
    <source>
        <dbReference type="EMBL" id="URJ25173.1"/>
    </source>
</evidence>
<dbReference type="Gene3D" id="3.30.540.10">
    <property type="entry name" value="Fructose-1,6-Bisphosphatase, subunit A, domain 1"/>
    <property type="match status" value="1"/>
</dbReference>
<dbReference type="InterPro" id="IPR020550">
    <property type="entry name" value="Inositol_monophosphatase_CS"/>
</dbReference>
<keyword evidence="5 9" id="KW-0479">Metal-binding</keyword>
<dbReference type="InterPro" id="IPR050725">
    <property type="entry name" value="CysQ/Inositol_MonoPase"/>
</dbReference>
<reference evidence="10" key="1">
    <citation type="submission" date="2022-05" db="EMBL/GenBank/DDBJ databases">
        <title>Impact of host demography and evolutionary history on endosymbiont molecular evolution: a test in carpenter ants (Genus Camponotus) and their Blochmannia endosymbionts.</title>
        <authorList>
            <person name="Manthey J.D."/>
            <person name="Giron J.C."/>
            <person name="Hruska J.P."/>
        </authorList>
    </citation>
    <scope>NUCLEOTIDE SEQUENCE</scope>
    <source>
        <strain evidence="10">C-006</strain>
    </source>
</reference>
<keyword evidence="3 9" id="KW-1003">Cell membrane</keyword>
<feature type="binding site" evidence="9">
    <location>
        <position position="64"/>
    </location>
    <ligand>
        <name>substrate</name>
    </ligand>
</feature>
<evidence type="ECO:0000313" key="11">
    <source>
        <dbReference type="Proteomes" id="UP001056834"/>
    </source>
</evidence>
<dbReference type="PRINTS" id="PR00377">
    <property type="entry name" value="IMPHPHTASES"/>
</dbReference>
<keyword evidence="4 9" id="KW-0997">Cell inner membrane</keyword>
<comment type="cofactor">
    <cofactor evidence="9">
        <name>Mg(2+)</name>
        <dbReference type="ChEBI" id="CHEBI:18420"/>
    </cofactor>
</comment>
<comment type="subcellular location">
    <subcellularLocation>
        <location evidence="9">Cell inner membrane</location>
        <topology evidence="9">Peripheral membrane protein</topology>
        <orientation evidence="9">Cytoplasmic side</orientation>
    </subcellularLocation>
</comment>
<keyword evidence="8 9" id="KW-0472">Membrane</keyword>
<evidence type="ECO:0000256" key="9">
    <source>
        <dbReference type="HAMAP-Rule" id="MF_02095"/>
    </source>
</evidence>
<evidence type="ECO:0000256" key="1">
    <source>
        <dbReference type="ARBA" id="ARBA00001625"/>
    </source>
</evidence>
<keyword evidence="7 9" id="KW-0460">Magnesium</keyword>
<feature type="binding site" evidence="9">
    <location>
        <position position="83"/>
    </location>
    <ligand>
        <name>Mg(2+)</name>
        <dbReference type="ChEBI" id="CHEBI:18420"/>
        <label>1</label>
    </ligand>
</feature>
<dbReference type="PROSITE" id="PS00630">
    <property type="entry name" value="IMP_2"/>
    <property type="match status" value="1"/>
</dbReference>
<comment type="similarity">
    <text evidence="2 9">Belongs to the inositol monophosphatase superfamily. CysQ family.</text>
</comment>
<dbReference type="Gene3D" id="3.40.190.80">
    <property type="match status" value="1"/>
</dbReference>
<dbReference type="PANTHER" id="PTHR43028:SF5">
    <property type="entry name" value="3'(2'),5'-BISPHOSPHATE NUCLEOTIDASE 1"/>
    <property type="match status" value="1"/>
</dbReference>
<dbReference type="Pfam" id="PF00459">
    <property type="entry name" value="Inositol_P"/>
    <property type="match status" value="1"/>
</dbReference>
<dbReference type="EMBL" id="CP097762">
    <property type="protein sequence ID" value="URJ25173.1"/>
    <property type="molecule type" value="Genomic_DNA"/>
</dbReference>
<dbReference type="InterPro" id="IPR000760">
    <property type="entry name" value="Inositol_monophosphatase-like"/>
</dbReference>